<dbReference type="PROSITE" id="PS50088">
    <property type="entry name" value="ANK_REPEAT"/>
    <property type="match status" value="3"/>
</dbReference>
<evidence type="ECO:0000313" key="5">
    <source>
        <dbReference type="Proteomes" id="UP000001357"/>
    </source>
</evidence>
<dbReference type="PROSITE" id="PS00108">
    <property type="entry name" value="PROTEIN_KINASE_ST"/>
    <property type="match status" value="1"/>
</dbReference>
<dbReference type="SUPFAM" id="SSF56112">
    <property type="entry name" value="Protein kinase-like (PK-like)"/>
    <property type="match status" value="1"/>
</dbReference>
<feature type="repeat" description="ANK" evidence="1">
    <location>
        <begin position="703"/>
        <end position="735"/>
    </location>
</feature>
<dbReference type="eggNOG" id="KOG4177">
    <property type="taxonomic scope" value="Eukaryota"/>
</dbReference>
<dbReference type="eggNOG" id="KOG0575">
    <property type="taxonomic scope" value="Eukaryota"/>
</dbReference>
<dbReference type="SMART" id="SM00220">
    <property type="entry name" value="S_TKc"/>
    <property type="match status" value="1"/>
</dbReference>
<dbReference type="PANTHER" id="PTHR24144:SF5">
    <property type="entry name" value="BTB DOMAIN-CONTAINING PROTEIN"/>
    <property type="match status" value="1"/>
</dbReference>
<dbReference type="Proteomes" id="UP000001357">
    <property type="component" value="Unassembled WGS sequence"/>
</dbReference>
<dbReference type="GO" id="GO:0005524">
    <property type="term" value="F:ATP binding"/>
    <property type="evidence" value="ECO:0007669"/>
    <property type="project" value="InterPro"/>
</dbReference>
<proteinExistence type="predicted"/>
<dbReference type="STRING" id="81824.A9VD64"/>
<dbReference type="Gene3D" id="3.90.228.10">
    <property type="match status" value="2"/>
</dbReference>
<sequence>MHRVDTLRQRAQCSDVNASLSAKSLPEAWEQLCQAHERLSSPKQNGLEQLADWRAEHDYEHQDWYLAFVLHETQALLQQLHDMIDWQAKTLSVVTLCKEYASDITQSSADQVVSIYEEVAELQKKIQATTAFLAFVSDDMRAGIQASLDEEKERLSTLQQQLSKATQVDQGGRAPLHYACYNGHVKVVETLLEHGVDAEAKDEREPPTLTQCIRVGTLRQRAQCSDVSAPLSAKSLPEAWEQLCQAHERLSSPKQNGLEQLADWRAEHDYEHQDWYLAFVLHETQALLQQLQDMIDWQAKTLSVVTLCKEYASSITQSSADQVVSIHEEVAELQKKIQATTAFLAFVSDDMRAGIQANLDEEKERLSTLQQQLSKATQVDQVAALAELLHQHFPALLIFLHPEHSALGVQLRKVLGPDLPASLILEAMTEVDQVLTLSSLGQLELHYNQNHKTVPPARLPTDQLADQCTWDAGAGGAECSFPHLAAEMCNSTSELYKETRALLATDPKQRPILFSAGQRVQRPVTTQAVGPAIDVLRDAPELIPEVVELLQQLGADGREPSNIAVRRVERVQNPVLWERYSAKRWEMLHRITSQEHYDQLHTATVDALSGCPALLRDTTCQERLLLHGIPPDTMLRDKIVRLGFDYRFAGRSSGHNYGLGVYLADHPGKVGWTPLHWACQNGRVKVVEMLLKHGVDAKAQNYYGYTPLHMACGNGHVEVVEMLLQYGADAKAEDDHGKTPLDLGRQYGHGDKLEPVFAAHEARLSQPSAPLAPPTPAPPPAWLPPLPTTPTLEDMLAACPAPPTTPVIAPKKPPTDLASALSKVIVLSGVEPKRQELLTSANSNLKRLVLALIDALGAVARAGTTDTIHRVETLRQCAQCVDASAPPPAETLPEAWEELCQAHEKLSLLEQNGLEQIAQWQPPPDYEHQNWYLAFVHHESQALLQQLQDMIDWQATTLSMLDSCMRHVDSLTQGVDDESVAANEELTKVETEVQNSSAALQLVPEVLRSALEQELKKLETRRDNLRQQLSVQPHVDHVAELAQLLHQHFPALLVFLHPEQSTLGARLRTVLGPDLPASLILEAMTEVDQGLTLSSLGQLELQYNQNHKVYKARAALPECPEQELAVKEYAFARQHKQDQCRTFLRELRAMRQLEHPHITPVLGALVDVHSGHPSAYLVQPWCAQGDLQQWLSKARHLATSAVIAGLMNQLRAALAFMHSRGLVHRDVKLSNIMLDGAEDQPVVRLGDFDIAKAAAEATMLPCTATASSGTAGYVAPEVLFGQGRVGARPAQDAFSFGCVLYNTYMYPQTVPPAQSRTDEVVGHCRWNFQAGDGAFSFPHLAAEMCNVASDLYKETRALLAADPKQRPSLFSAGQIAERPVAAQVGPAIDVLRDAPELISEVGELLKQLNTGGRGPANIAVQRVERVHNPVLWERYSAKRREMLHRIENEEHYDQLQTATSDAPSGSPALLRDASCQERLLLHGISPDAMLRDKIVRLGLDYRFAGSSAGHRFGLGVYLADHPSKRGETAFDAGRRRGHANRLEPVFAAHEARLAQLFAWLPPLPSPAPSLETTAAVVVSVEGWLRPLLPEQSTTHPLPHLDAFISGAIKRNSNLAAMVTKIQNTIDEAPPVFPALNWPAFKATITRALGVLDQAVQVPKALQGCLSQLDPNIDNLESVLEKMQSLTEQIELQPVYLELQNILAKCPAPATAPTTAFETPPTDFAAALGKLVMLHNVEPERQERLTSTDTNIKRRVLALIDALDAVARAGTTDTDTMHRVDTLRQRAQCSDVSAPLSAKSLPEAWERLCQAHEHLSSPKQNGLEQLADWRAEHDYEHQDWYLAFVLHESQALLQQLQDMIDWQAKTLSVVTLCKEYASSITQSSADQVVSIHEEVAELQKKIQATTAFLAFVSDDMRAGIQANLDEEKERLSTLQQQLSKATQVDQVAALAELLHQHFPALLIFLHPEHSALGVHLRKVLGPDLPASLILEAMTEVDQVLTLSCLGQLELHYNQNHK</sequence>
<dbReference type="InterPro" id="IPR002110">
    <property type="entry name" value="Ankyrin_rpt"/>
</dbReference>
<organism evidence="4 5">
    <name type="scientific">Monosiga brevicollis</name>
    <name type="common">Choanoflagellate</name>
    <dbReference type="NCBI Taxonomy" id="81824"/>
    <lineage>
        <taxon>Eukaryota</taxon>
        <taxon>Choanoflagellata</taxon>
        <taxon>Craspedida</taxon>
        <taxon>Salpingoecidae</taxon>
        <taxon>Monosiga</taxon>
    </lineage>
</organism>
<evidence type="ECO:0000256" key="2">
    <source>
        <dbReference type="SAM" id="Coils"/>
    </source>
</evidence>
<feature type="domain" description="Protein kinase" evidence="3">
    <location>
        <begin position="1085"/>
        <end position="1381"/>
    </location>
</feature>
<dbReference type="EMBL" id="CH991585">
    <property type="protein sequence ID" value="EDQ84536.1"/>
    <property type="molecule type" value="Genomic_DNA"/>
</dbReference>
<reference evidence="4 5" key="1">
    <citation type="journal article" date="2008" name="Nature">
        <title>The genome of the choanoflagellate Monosiga brevicollis and the origin of metazoans.</title>
        <authorList>
            <consortium name="JGI Sequencing"/>
            <person name="King N."/>
            <person name="Westbrook M.J."/>
            <person name="Young S.L."/>
            <person name="Kuo A."/>
            <person name="Abedin M."/>
            <person name="Chapman J."/>
            <person name="Fairclough S."/>
            <person name="Hellsten U."/>
            <person name="Isogai Y."/>
            <person name="Letunic I."/>
            <person name="Marr M."/>
            <person name="Pincus D."/>
            <person name="Putnam N."/>
            <person name="Rokas A."/>
            <person name="Wright K.J."/>
            <person name="Zuzow R."/>
            <person name="Dirks W."/>
            <person name="Good M."/>
            <person name="Goodstein D."/>
            <person name="Lemons D."/>
            <person name="Li W."/>
            <person name="Lyons J.B."/>
            <person name="Morris A."/>
            <person name="Nichols S."/>
            <person name="Richter D.J."/>
            <person name="Salamov A."/>
            <person name="Bork P."/>
            <person name="Lim W.A."/>
            <person name="Manning G."/>
            <person name="Miller W.T."/>
            <person name="McGinnis W."/>
            <person name="Shapiro H."/>
            <person name="Tjian R."/>
            <person name="Grigoriev I.V."/>
            <person name="Rokhsar D."/>
        </authorList>
    </citation>
    <scope>NUCLEOTIDE SEQUENCE [LARGE SCALE GENOMIC DNA]</scope>
    <source>
        <strain evidence="5">MX1 / ATCC 50154</strain>
    </source>
</reference>
<dbReference type="Pfam" id="PF12796">
    <property type="entry name" value="Ank_2"/>
    <property type="match status" value="1"/>
</dbReference>
<evidence type="ECO:0000259" key="3">
    <source>
        <dbReference type="PROSITE" id="PS50011"/>
    </source>
</evidence>
<dbReference type="InterPro" id="IPR011009">
    <property type="entry name" value="Kinase-like_dom_sf"/>
</dbReference>
<dbReference type="SMART" id="SM00248">
    <property type="entry name" value="ANK"/>
    <property type="match status" value="3"/>
</dbReference>
<name>A9VD64_MONBE</name>
<feature type="coiled-coil region" evidence="2">
    <location>
        <begin position="1916"/>
        <end position="1943"/>
    </location>
</feature>
<evidence type="ECO:0000313" key="4">
    <source>
        <dbReference type="EMBL" id="EDQ84536.1"/>
    </source>
</evidence>
<dbReference type="PROSITE" id="PS50011">
    <property type="entry name" value="PROTEIN_KINASE_DOM"/>
    <property type="match status" value="1"/>
</dbReference>
<dbReference type="Pfam" id="PF00069">
    <property type="entry name" value="Pkinase"/>
    <property type="match status" value="1"/>
</dbReference>
<keyword evidence="5" id="KW-1185">Reference proteome</keyword>
<dbReference type="KEGG" id="mbr:MONBRDRAFT_12739"/>
<protein>
    <recommendedName>
        <fullName evidence="3">Protein kinase domain-containing protein</fullName>
    </recommendedName>
</protein>
<dbReference type="InParanoid" id="A9VD64"/>
<feature type="coiled-coil region" evidence="2">
    <location>
        <begin position="141"/>
        <end position="168"/>
    </location>
</feature>
<dbReference type="Pfam" id="PF00023">
    <property type="entry name" value="Ank"/>
    <property type="match status" value="1"/>
</dbReference>
<dbReference type="RefSeq" id="XP_001750652.1">
    <property type="nucleotide sequence ID" value="XM_001750600.1"/>
</dbReference>
<feature type="coiled-coil region" evidence="2">
    <location>
        <begin position="352"/>
        <end position="379"/>
    </location>
</feature>
<dbReference type="InterPro" id="IPR036770">
    <property type="entry name" value="Ankyrin_rpt-contain_sf"/>
</dbReference>
<accession>A9VD64</accession>
<keyword evidence="1" id="KW-0040">ANK repeat</keyword>
<dbReference type="SUPFAM" id="SSF56399">
    <property type="entry name" value="ADP-ribosylation"/>
    <property type="match status" value="2"/>
</dbReference>
<dbReference type="PRINTS" id="PR01415">
    <property type="entry name" value="ANKYRIN"/>
</dbReference>
<feature type="non-terminal residue" evidence="4">
    <location>
        <position position="2016"/>
    </location>
</feature>
<dbReference type="GeneID" id="5895913"/>
<evidence type="ECO:0000256" key="1">
    <source>
        <dbReference type="PROSITE-ProRule" id="PRU00023"/>
    </source>
</evidence>
<dbReference type="PANTHER" id="PTHR24144">
    <property type="entry name" value="ANKYRIN REPEAT DOMAIN-CONTAINING PROTEIN 49"/>
    <property type="match status" value="1"/>
</dbReference>
<gene>
    <name evidence="4" type="ORF">MONBRDRAFT_12739</name>
</gene>
<dbReference type="SUPFAM" id="SSF48403">
    <property type="entry name" value="Ankyrin repeat"/>
    <property type="match status" value="1"/>
</dbReference>
<keyword evidence="2" id="KW-0175">Coiled coil</keyword>
<dbReference type="InterPro" id="IPR008271">
    <property type="entry name" value="Ser/Thr_kinase_AS"/>
</dbReference>
<dbReference type="GO" id="GO:0004672">
    <property type="term" value="F:protein kinase activity"/>
    <property type="evidence" value="ECO:0007669"/>
    <property type="project" value="InterPro"/>
</dbReference>
<dbReference type="PROSITE" id="PS50297">
    <property type="entry name" value="ANK_REP_REGION"/>
    <property type="match status" value="3"/>
</dbReference>
<dbReference type="CDD" id="cd14014">
    <property type="entry name" value="STKc_PknB_like"/>
    <property type="match status" value="1"/>
</dbReference>
<feature type="repeat" description="ANK" evidence="1">
    <location>
        <begin position="670"/>
        <end position="702"/>
    </location>
</feature>
<dbReference type="InterPro" id="IPR000719">
    <property type="entry name" value="Prot_kinase_dom"/>
</dbReference>
<feature type="repeat" description="ANK" evidence="1">
    <location>
        <begin position="171"/>
        <end position="203"/>
    </location>
</feature>
<dbReference type="Gene3D" id="1.25.40.20">
    <property type="entry name" value="Ankyrin repeat-containing domain"/>
    <property type="match status" value="2"/>
</dbReference>
<dbReference type="Gene3D" id="1.10.510.10">
    <property type="entry name" value="Transferase(Phosphotransferase) domain 1"/>
    <property type="match status" value="1"/>
</dbReference>